<dbReference type="EMBL" id="JAEKNN010000005">
    <property type="protein sequence ID" value="MBJ7608011.1"/>
    <property type="molecule type" value="Genomic_DNA"/>
</dbReference>
<evidence type="ECO:0000256" key="2">
    <source>
        <dbReference type="SAM" id="SignalP"/>
    </source>
</evidence>
<evidence type="ECO:0000259" key="3">
    <source>
        <dbReference type="SMART" id="SM00093"/>
    </source>
</evidence>
<evidence type="ECO:0000256" key="1">
    <source>
        <dbReference type="RuleBase" id="RU000411"/>
    </source>
</evidence>
<dbReference type="InterPro" id="IPR036186">
    <property type="entry name" value="Serpin_sf"/>
</dbReference>
<name>A0A934KG16_9BACT</name>
<dbReference type="Pfam" id="PF00079">
    <property type="entry name" value="Serpin"/>
    <property type="match status" value="1"/>
</dbReference>
<dbReference type="Gene3D" id="2.30.39.10">
    <property type="entry name" value="Alpha-1-antitrypsin, domain 1"/>
    <property type="match status" value="1"/>
</dbReference>
<keyword evidence="2" id="KW-0732">Signal</keyword>
<dbReference type="InterPro" id="IPR042178">
    <property type="entry name" value="Serpin_sf_1"/>
</dbReference>
<sequence length="413" mass="42602">MKRLPLVAAGLAAALSVALSGSAATTVLGSGRPAPTAQLLALSHTEAAAASERAFAQDLVAALAAEHSGNLVVSPASIFDALSLLAPGARGQTSAQLTRALHAAGSSRQLIADLVGLEQHLGTADGTVAMASAAWLQQSYQIVSGYRQLLTDAGAAPQALDFISDPDGARQTINQWVLGHTGNRIDNLFAPGTISDTTRLVLANAVALTAQWVTPFPQRDTQDAPFTTPAGPRSVPTMNLVTSMEYVQTADAQAVRLPYATGGLDALVVLSADTAADPLTLLGRLPGITSQLSSHAVQLAMPRFAAETSTDLRSSLGALGLADLFRFPDLSGIAGAPGDLRVAWAVHKAWMSVDEAGTKASAATGISVETGAALIRQPIRMTVDRPFLFVVEDTATGVPLFVARITEPHPEGS</sequence>
<dbReference type="PROSITE" id="PS00284">
    <property type="entry name" value="SERPIN"/>
    <property type="match status" value="1"/>
</dbReference>
<dbReference type="PANTHER" id="PTHR11461:SF211">
    <property type="entry name" value="GH10112P-RELATED"/>
    <property type="match status" value="1"/>
</dbReference>
<feature type="domain" description="Serpin" evidence="3">
    <location>
        <begin position="57"/>
        <end position="408"/>
    </location>
</feature>
<proteinExistence type="inferred from homology"/>
<accession>A0A934KG16</accession>
<dbReference type="Gene3D" id="3.30.497.10">
    <property type="entry name" value="Antithrombin, subunit I, domain 2"/>
    <property type="match status" value="1"/>
</dbReference>
<dbReference type="InterPro" id="IPR000215">
    <property type="entry name" value="Serpin_fam"/>
</dbReference>
<evidence type="ECO:0000313" key="5">
    <source>
        <dbReference type="Proteomes" id="UP000614410"/>
    </source>
</evidence>
<dbReference type="AlphaFoldDB" id="A0A934KG16"/>
<feature type="signal peptide" evidence="2">
    <location>
        <begin position="1"/>
        <end position="23"/>
    </location>
</feature>
<dbReference type="PANTHER" id="PTHR11461">
    <property type="entry name" value="SERINE PROTEASE INHIBITOR, SERPIN"/>
    <property type="match status" value="1"/>
</dbReference>
<protein>
    <submittedName>
        <fullName evidence="4">Serpin family protein</fullName>
    </submittedName>
</protein>
<dbReference type="InterPro" id="IPR042185">
    <property type="entry name" value="Serpin_sf_2"/>
</dbReference>
<organism evidence="4 5">
    <name type="scientific">Candidatus Amunia macphersoniae</name>
    <dbReference type="NCBI Taxonomy" id="3127014"/>
    <lineage>
        <taxon>Bacteria</taxon>
        <taxon>Bacillati</taxon>
        <taxon>Candidatus Dormiibacterota</taxon>
        <taxon>Candidatus Dormibacteria</taxon>
        <taxon>Candidatus Aeolococcales</taxon>
        <taxon>Candidatus Aeolococcaceae</taxon>
        <taxon>Candidatus Amunia</taxon>
    </lineage>
</organism>
<dbReference type="InterPro" id="IPR023795">
    <property type="entry name" value="Serpin_CS"/>
</dbReference>
<comment type="similarity">
    <text evidence="1">Belongs to the serpin family.</text>
</comment>
<dbReference type="GO" id="GO:0004867">
    <property type="term" value="F:serine-type endopeptidase inhibitor activity"/>
    <property type="evidence" value="ECO:0007669"/>
    <property type="project" value="InterPro"/>
</dbReference>
<comment type="caution">
    <text evidence="4">The sequence shown here is derived from an EMBL/GenBank/DDBJ whole genome shotgun (WGS) entry which is preliminary data.</text>
</comment>
<dbReference type="SMART" id="SM00093">
    <property type="entry name" value="SERPIN"/>
    <property type="match status" value="1"/>
</dbReference>
<evidence type="ECO:0000313" key="4">
    <source>
        <dbReference type="EMBL" id="MBJ7608011.1"/>
    </source>
</evidence>
<dbReference type="CDD" id="cd19590">
    <property type="entry name" value="serpin_thermopin-like"/>
    <property type="match status" value="1"/>
</dbReference>
<dbReference type="GO" id="GO:0005615">
    <property type="term" value="C:extracellular space"/>
    <property type="evidence" value="ECO:0007669"/>
    <property type="project" value="InterPro"/>
</dbReference>
<reference evidence="4 5" key="1">
    <citation type="submission" date="2020-10" db="EMBL/GenBank/DDBJ databases">
        <title>Ca. Dormibacterota MAGs.</title>
        <authorList>
            <person name="Montgomery K."/>
        </authorList>
    </citation>
    <scope>NUCLEOTIDE SEQUENCE [LARGE SCALE GENOMIC DNA]</scope>
    <source>
        <strain evidence="4">Mitchell_Peninsula_5</strain>
    </source>
</reference>
<gene>
    <name evidence="4" type="ORF">JF887_01070</name>
</gene>
<dbReference type="Proteomes" id="UP000614410">
    <property type="component" value="Unassembled WGS sequence"/>
</dbReference>
<dbReference type="SUPFAM" id="SSF56574">
    <property type="entry name" value="Serpins"/>
    <property type="match status" value="1"/>
</dbReference>
<dbReference type="InterPro" id="IPR023796">
    <property type="entry name" value="Serpin_dom"/>
</dbReference>
<feature type="chain" id="PRO_5036907779" evidence="2">
    <location>
        <begin position="24"/>
        <end position="413"/>
    </location>
</feature>